<dbReference type="FunFam" id="3.90.400.10:FF:000002">
    <property type="entry name" value="Sucrose isomerase"/>
    <property type="match status" value="1"/>
</dbReference>
<dbReference type="InterPro" id="IPR013780">
    <property type="entry name" value="Glyco_hydro_b"/>
</dbReference>
<dbReference type="InterPro" id="IPR006047">
    <property type="entry name" value="GH13_cat_dom"/>
</dbReference>
<gene>
    <name evidence="6" type="primary">treC</name>
    <name evidence="6" type="ORF">GMD59_18365</name>
</gene>
<accession>A0A6L6LWW2</accession>
<dbReference type="EMBL" id="WMZU01000059">
    <property type="protein sequence ID" value="MTS29225.1"/>
    <property type="molecule type" value="Genomic_DNA"/>
</dbReference>
<comment type="caution">
    <text evidence="6">The sequence shown here is derived from an EMBL/GenBank/DDBJ whole genome shotgun (WGS) entry which is preliminary data.</text>
</comment>
<evidence type="ECO:0000256" key="1">
    <source>
        <dbReference type="ARBA" id="ARBA00008061"/>
    </source>
</evidence>
<dbReference type="Pfam" id="PF00128">
    <property type="entry name" value="Alpha-amylase"/>
    <property type="match status" value="1"/>
</dbReference>
<dbReference type="GO" id="GO:0005993">
    <property type="term" value="P:trehalose catabolic process"/>
    <property type="evidence" value="ECO:0007669"/>
    <property type="project" value="InterPro"/>
</dbReference>
<dbReference type="Gene3D" id="2.60.40.1180">
    <property type="entry name" value="Golgi alpha-mannosidase II"/>
    <property type="match status" value="1"/>
</dbReference>
<dbReference type="SUPFAM" id="SSF51011">
    <property type="entry name" value="Glycosyl hydrolase domain"/>
    <property type="match status" value="1"/>
</dbReference>
<evidence type="ECO:0000313" key="6">
    <source>
        <dbReference type="EMBL" id="MTS29225.1"/>
    </source>
</evidence>
<dbReference type="Gene3D" id="3.20.20.80">
    <property type="entry name" value="Glycosidases"/>
    <property type="match status" value="1"/>
</dbReference>
<proteinExistence type="inferred from homology"/>
<keyword evidence="2 6" id="KW-0378">Hydrolase</keyword>
<evidence type="ECO:0000256" key="4">
    <source>
        <dbReference type="NCBIfam" id="TIGR02403"/>
    </source>
</evidence>
<dbReference type="FunFam" id="3.20.20.80:FF:000064">
    <property type="entry name" value="Oligo-1,6-glucosidase"/>
    <property type="match status" value="1"/>
</dbReference>
<comment type="similarity">
    <text evidence="1">Belongs to the glycosyl hydrolase 13 family.</text>
</comment>
<dbReference type="InterPro" id="IPR012769">
    <property type="entry name" value="Trehalose_TreC"/>
</dbReference>
<evidence type="ECO:0000313" key="7">
    <source>
        <dbReference type="Proteomes" id="UP000472755"/>
    </source>
</evidence>
<reference evidence="6 7" key="1">
    <citation type="journal article" date="2019" name="Nat. Med.">
        <title>A library of human gut bacterial isolates paired with longitudinal multiomics data enables mechanistic microbiome research.</title>
        <authorList>
            <person name="Poyet M."/>
            <person name="Groussin M."/>
            <person name="Gibbons S.M."/>
            <person name="Avila-Pacheco J."/>
            <person name="Jiang X."/>
            <person name="Kearney S.M."/>
            <person name="Perrotta A.R."/>
            <person name="Berdy B."/>
            <person name="Zhao S."/>
            <person name="Lieberman T.D."/>
            <person name="Swanson P.K."/>
            <person name="Smith M."/>
            <person name="Roesemann S."/>
            <person name="Alexander J.E."/>
            <person name="Rich S.A."/>
            <person name="Livny J."/>
            <person name="Vlamakis H."/>
            <person name="Clish C."/>
            <person name="Bullock K."/>
            <person name="Deik A."/>
            <person name="Scott J."/>
            <person name="Pierce K.A."/>
            <person name="Xavier R.J."/>
            <person name="Alm E.J."/>
        </authorList>
    </citation>
    <scope>NUCLEOTIDE SEQUENCE [LARGE SCALE GENOMIC DNA]</scope>
    <source>
        <strain evidence="6 7">BIOML-A4</strain>
    </source>
</reference>
<dbReference type="NCBIfam" id="NF008183">
    <property type="entry name" value="PRK10933.1"/>
    <property type="match status" value="1"/>
</dbReference>
<dbReference type="Proteomes" id="UP000472755">
    <property type="component" value="Unassembled WGS sequence"/>
</dbReference>
<dbReference type="AlphaFoldDB" id="A0A6L6LWW2"/>
<keyword evidence="3 6" id="KW-0326">Glycosidase</keyword>
<name>A0A6L6LWW2_9FIRM</name>
<dbReference type="PANTHER" id="PTHR10357">
    <property type="entry name" value="ALPHA-AMYLASE FAMILY MEMBER"/>
    <property type="match status" value="1"/>
</dbReference>
<dbReference type="InterPro" id="IPR017853">
    <property type="entry name" value="GH"/>
</dbReference>
<dbReference type="SMART" id="SM00642">
    <property type="entry name" value="Aamy"/>
    <property type="match status" value="1"/>
</dbReference>
<organism evidence="6 7">
    <name type="scientific">Ruthenibacterium lactatiformans</name>
    <dbReference type="NCBI Taxonomy" id="1550024"/>
    <lineage>
        <taxon>Bacteria</taxon>
        <taxon>Bacillati</taxon>
        <taxon>Bacillota</taxon>
        <taxon>Clostridia</taxon>
        <taxon>Eubacteriales</taxon>
        <taxon>Oscillospiraceae</taxon>
        <taxon>Ruthenibacterium</taxon>
    </lineage>
</organism>
<dbReference type="RefSeq" id="WP_172726405.1">
    <property type="nucleotide sequence ID" value="NZ_WMZN01000065.1"/>
</dbReference>
<dbReference type="Gene3D" id="3.90.400.10">
    <property type="entry name" value="Oligo-1,6-glucosidase, Domain 2"/>
    <property type="match status" value="1"/>
</dbReference>
<dbReference type="SUPFAM" id="SSF51445">
    <property type="entry name" value="(Trans)glycosidases"/>
    <property type="match status" value="1"/>
</dbReference>
<evidence type="ECO:0000256" key="2">
    <source>
        <dbReference type="ARBA" id="ARBA00022801"/>
    </source>
</evidence>
<dbReference type="GO" id="GO:0008788">
    <property type="term" value="F:alpha,alpha-phosphotrehalase activity"/>
    <property type="evidence" value="ECO:0007669"/>
    <property type="project" value="UniProtKB-UniRule"/>
</dbReference>
<dbReference type="NCBIfam" id="TIGR02403">
    <property type="entry name" value="trehalose_treC"/>
    <property type="match status" value="1"/>
</dbReference>
<evidence type="ECO:0000259" key="5">
    <source>
        <dbReference type="SMART" id="SM00642"/>
    </source>
</evidence>
<protein>
    <recommendedName>
        <fullName evidence="4">Alpha,alpha-phosphotrehalase</fullName>
        <ecNumber evidence="4">3.2.1.93</ecNumber>
    </recommendedName>
</protein>
<sequence>MNFSNAVIYQIYPKSFQDSNQDGIGDIPGIISRLDYLAQLGIDYLWLTPIYPSPQKDNGYDISNYYEIDPVYGTMEDFKTLVFLAGKLGIKIIMDMVFNHTSTEHAWFQRALSGDKKYQDYYIFRPGSNGSEPNNWQSKFGGSAWEFVPQLGLYYLHLFDKTQADLNWDNPEMRRELYKIIHYWIGLGVKGFRFDVINLISKPQSFTDDPSGDGHRFYTDGPHIHQYLKEMHQQTFGRYPDILTVGEMSSTSLRHALQYSDPRQGELSMLFHFHHLRTDYKNDQKWELEPLRFMELKELFAKWQTAMENNGSWDSLFWCNHDQPRIVSRFGSDSTLYREKSAKMLATAIQLMRGTPYIYQGEEIGMTNAYFTQIAQYRDVESLNFYSLSVQKGMDPYQALKVLQARSRDNARTPMQWDASRFAGFSTVQPWIETNPNYQALNVEASQKNSNSILRYYQKLIVLRKQSSAITNGGYRMLCCDHPEVYAYRRYDEHEEIVVFCNFTAKTANVDFPMHAGFSFLLSNDIPKPAAPLLELSPYEAIVFYKKRVAL</sequence>
<dbReference type="PANTHER" id="PTHR10357:SF217">
    <property type="entry name" value="TREHALOSE-6-PHOSPHATE HYDROLASE"/>
    <property type="match status" value="1"/>
</dbReference>
<dbReference type="InterPro" id="IPR045857">
    <property type="entry name" value="O16G_dom_2"/>
</dbReference>
<dbReference type="EC" id="3.2.1.93" evidence="4"/>
<evidence type="ECO:0000256" key="3">
    <source>
        <dbReference type="ARBA" id="ARBA00023295"/>
    </source>
</evidence>
<dbReference type="CDD" id="cd11333">
    <property type="entry name" value="AmyAc_SI_OligoGlu_DGase"/>
    <property type="match status" value="1"/>
</dbReference>
<dbReference type="GO" id="GO:0004556">
    <property type="term" value="F:alpha-amylase activity"/>
    <property type="evidence" value="ECO:0007669"/>
    <property type="project" value="TreeGrafter"/>
</dbReference>
<feature type="domain" description="Glycosyl hydrolase family 13 catalytic" evidence="5">
    <location>
        <begin position="10"/>
        <end position="412"/>
    </location>
</feature>
<dbReference type="GO" id="GO:0005737">
    <property type="term" value="C:cytoplasm"/>
    <property type="evidence" value="ECO:0007669"/>
    <property type="project" value="UniProtKB-UniRule"/>
</dbReference>